<dbReference type="InterPro" id="IPR001574">
    <property type="entry name" value="Ribosome_inactivat_prot"/>
</dbReference>
<gene>
    <name evidence="1" type="ORF">H4687_000515</name>
</gene>
<dbReference type="Gene3D" id="3.40.420.10">
    <property type="entry name" value="Ricin (A subunit), domain 1"/>
    <property type="match status" value="1"/>
</dbReference>
<proteinExistence type="predicted"/>
<dbReference type="GeneID" id="86825169"/>
<sequence length="255" mass="27456">MPTSVLIVVALSVLLGLLVMVLPTGGAETSGSTEADHVPINAETLAAGKEQVDFPQVHWNINHGSGAYLNMVGRLRNLAETSADRTMSNVDAEVNVVITDETETQSFADIVISGGGTSPTLHAIVRLSDFSVVRFLSNDIPHNFVLNLVSDVPGKRDVTDDNWFLGKEGYDALARVANQSLTAVDLSESSLEQSLRDLSTRGTDRTAQARGLLRYIVAITEASRFHPIASRIANGMDNGSDVFVTAQQVDLMRTY</sequence>
<keyword evidence="2" id="KW-1185">Reference proteome</keyword>
<dbReference type="Proteomes" id="UP000629287">
    <property type="component" value="Unassembled WGS sequence"/>
</dbReference>
<dbReference type="GO" id="GO:0017148">
    <property type="term" value="P:negative regulation of translation"/>
    <property type="evidence" value="ECO:0007669"/>
    <property type="project" value="InterPro"/>
</dbReference>
<evidence type="ECO:0000313" key="1">
    <source>
        <dbReference type="EMBL" id="MBE1594386.1"/>
    </source>
</evidence>
<dbReference type="GO" id="GO:0030598">
    <property type="term" value="F:rRNA N-glycosylase activity"/>
    <property type="evidence" value="ECO:0007669"/>
    <property type="project" value="InterPro"/>
</dbReference>
<name>A0A8I0NVJ2_9ACTN</name>
<organism evidence="1 2">
    <name type="scientific">Streptomyces stelliscabiei</name>
    <dbReference type="NCBI Taxonomy" id="146820"/>
    <lineage>
        <taxon>Bacteria</taxon>
        <taxon>Bacillati</taxon>
        <taxon>Actinomycetota</taxon>
        <taxon>Actinomycetes</taxon>
        <taxon>Kitasatosporales</taxon>
        <taxon>Streptomycetaceae</taxon>
        <taxon>Streptomyces</taxon>
    </lineage>
</organism>
<dbReference type="EMBL" id="JADBGF010000001">
    <property type="protein sequence ID" value="MBE1594386.1"/>
    <property type="molecule type" value="Genomic_DNA"/>
</dbReference>
<comment type="caution">
    <text evidence="1">The sequence shown here is derived from an EMBL/GenBank/DDBJ whole genome shotgun (WGS) entry which is preliminary data.</text>
</comment>
<dbReference type="InterPro" id="IPR036041">
    <property type="entry name" value="Ribosome-inact_prot_sf"/>
</dbReference>
<protein>
    <submittedName>
        <fullName evidence="1">Competence protein ComGC</fullName>
    </submittedName>
</protein>
<dbReference type="Pfam" id="PF00161">
    <property type="entry name" value="RIP"/>
    <property type="match status" value="1"/>
</dbReference>
<dbReference type="AlphaFoldDB" id="A0A8I0NVJ2"/>
<dbReference type="OrthoDB" id="4091446at2"/>
<evidence type="ECO:0000313" key="2">
    <source>
        <dbReference type="Proteomes" id="UP000629287"/>
    </source>
</evidence>
<reference evidence="1 2" key="1">
    <citation type="submission" date="2020-10" db="EMBL/GenBank/DDBJ databases">
        <title>Sequencing the genomes of 1000 actinobacteria strains.</title>
        <authorList>
            <person name="Klenk H.-P."/>
        </authorList>
    </citation>
    <scope>NUCLEOTIDE SEQUENCE [LARGE SCALE GENOMIC DNA]</scope>
    <source>
        <strain evidence="1 2">DSM 41803</strain>
    </source>
</reference>
<dbReference type="RefSeq" id="WP_046913919.1">
    <property type="nucleotide sequence ID" value="NZ_JADBGF010000001.1"/>
</dbReference>
<dbReference type="SUPFAM" id="SSF56371">
    <property type="entry name" value="Ribosome inactivating proteins (RIP)"/>
    <property type="match status" value="1"/>
</dbReference>
<dbReference type="InterPro" id="IPR016138">
    <property type="entry name" value="Ribosome_inactivat_prot_sub1"/>
</dbReference>
<accession>A0A8I0NVJ2</accession>